<dbReference type="Proteomes" id="UP000694941">
    <property type="component" value="Unplaced"/>
</dbReference>
<reference evidence="3" key="1">
    <citation type="submission" date="2025-08" db="UniProtKB">
        <authorList>
            <consortium name="RefSeq"/>
        </authorList>
    </citation>
    <scope>IDENTIFICATION</scope>
    <source>
        <tissue evidence="3">Muscle</tissue>
    </source>
</reference>
<gene>
    <name evidence="3" type="primary">LOC111088281</name>
</gene>
<evidence type="ECO:0000256" key="1">
    <source>
        <dbReference type="SAM" id="MobiDB-lite"/>
    </source>
</evidence>
<proteinExistence type="predicted"/>
<protein>
    <submittedName>
        <fullName evidence="3">Uncharacterized protein LOC111088281</fullName>
    </submittedName>
</protein>
<dbReference type="RefSeq" id="XP_022253647.1">
    <property type="nucleotide sequence ID" value="XM_022397939.1"/>
</dbReference>
<evidence type="ECO:0000313" key="3">
    <source>
        <dbReference type="RefSeq" id="XP_022253647.1"/>
    </source>
</evidence>
<dbReference type="GeneID" id="111088281"/>
<name>A0ABM1TCP1_LIMPO</name>
<evidence type="ECO:0000313" key="2">
    <source>
        <dbReference type="Proteomes" id="UP000694941"/>
    </source>
</evidence>
<feature type="region of interest" description="Disordered" evidence="1">
    <location>
        <begin position="1"/>
        <end position="26"/>
    </location>
</feature>
<accession>A0ABM1TCP1</accession>
<sequence>MFYIMEARSRKSTMSTPDRPDESKQDQPLVLEKVEGYGQKILRAHQTLLDILKVTNEKLTNGLNKMFEKFTSFVQLKSLENSFQRVAQNVEIVHGKINSITTANSVTSTLLENLQVLIENGFLDLQNILRKDLDLRNTLSGIKHFIENMQKEVMQGINIGKQHSTEMWGKVVEIFNSTFFPASNLRSIRTGFEEMKTEVDKLGNLEIVVQEANSATNYIKDEIDKFFAFNPCVQSQMNQLKLSLDTIKDEWYKLTSNLNDSMKMLDNVFPPLQNGSDRKEFCLPEAANIVKVLGDIKTRL</sequence>
<organism evidence="2 3">
    <name type="scientific">Limulus polyphemus</name>
    <name type="common">Atlantic horseshoe crab</name>
    <dbReference type="NCBI Taxonomy" id="6850"/>
    <lineage>
        <taxon>Eukaryota</taxon>
        <taxon>Metazoa</taxon>
        <taxon>Ecdysozoa</taxon>
        <taxon>Arthropoda</taxon>
        <taxon>Chelicerata</taxon>
        <taxon>Merostomata</taxon>
        <taxon>Xiphosura</taxon>
        <taxon>Limulidae</taxon>
        <taxon>Limulus</taxon>
    </lineage>
</organism>
<keyword evidence="2" id="KW-1185">Reference proteome</keyword>